<evidence type="ECO:0000256" key="1">
    <source>
        <dbReference type="ARBA" id="ARBA00005437"/>
    </source>
</evidence>
<reference evidence="2 3" key="1">
    <citation type="submission" date="2023-11" db="EMBL/GenBank/DDBJ databases">
        <title>An acidophilic fungus is an integral part of prey digestion in a carnivorous sundew plant.</title>
        <authorList>
            <person name="Tsai I.J."/>
        </authorList>
    </citation>
    <scope>NUCLEOTIDE SEQUENCE [LARGE SCALE GENOMIC DNA]</scope>
    <source>
        <strain evidence="2">169a</strain>
    </source>
</reference>
<keyword evidence="3" id="KW-1185">Reference proteome</keyword>
<dbReference type="Gene3D" id="2.40.160.200">
    <property type="entry name" value="LURP1-related"/>
    <property type="match status" value="1"/>
</dbReference>
<dbReference type="PANTHER" id="PTHR31087:SF161">
    <property type="entry name" value="TUBBY C 2 FAMILY PROTEIN"/>
    <property type="match status" value="1"/>
</dbReference>
<dbReference type="EMBL" id="CP138584">
    <property type="protein sequence ID" value="WPH01144.1"/>
    <property type="molecule type" value="Genomic_DNA"/>
</dbReference>
<evidence type="ECO:0000313" key="2">
    <source>
        <dbReference type="EMBL" id="WPH01144.1"/>
    </source>
</evidence>
<gene>
    <name evidence="2" type="ORF">R9X50_00397900</name>
</gene>
<accession>A0AAQ3M3Y6</accession>
<dbReference type="InterPro" id="IPR025659">
    <property type="entry name" value="Tubby-like_C"/>
</dbReference>
<sequence>MHNLAPFTPPLGPQPPNPHLYAPKQVTLQMKEKVFSLSGDDFTVKTTEGMTVCQCHGKLLSVRDKKKFTDAAGNELFTLKNKTFAISKSFHGESPNGHGFEIKGHLKLMGSKSTVEFVNEVDKSPVELEVKGDWMDRSASITWGGRPVAHINRSYFNVREIFGDKQTYFVTVAANVDLSLIAGICVALDERENEE</sequence>
<dbReference type="AlphaFoldDB" id="A0AAQ3M3Y6"/>
<comment type="similarity">
    <text evidence="1">Belongs to the LOR family.</text>
</comment>
<dbReference type="InterPro" id="IPR007612">
    <property type="entry name" value="LOR"/>
</dbReference>
<evidence type="ECO:0000313" key="3">
    <source>
        <dbReference type="Proteomes" id="UP001303373"/>
    </source>
</evidence>
<name>A0AAQ3M3Y6_9PEZI</name>
<dbReference type="Pfam" id="PF04525">
    <property type="entry name" value="LOR"/>
    <property type="match status" value="1"/>
</dbReference>
<proteinExistence type="inferred from homology"/>
<dbReference type="PANTHER" id="PTHR31087">
    <property type="match status" value="1"/>
</dbReference>
<dbReference type="Proteomes" id="UP001303373">
    <property type="component" value="Chromosome 5"/>
</dbReference>
<dbReference type="InterPro" id="IPR038595">
    <property type="entry name" value="LOR_sf"/>
</dbReference>
<organism evidence="2 3">
    <name type="scientific">Acrodontium crateriforme</name>
    <dbReference type="NCBI Taxonomy" id="150365"/>
    <lineage>
        <taxon>Eukaryota</taxon>
        <taxon>Fungi</taxon>
        <taxon>Dikarya</taxon>
        <taxon>Ascomycota</taxon>
        <taxon>Pezizomycotina</taxon>
        <taxon>Dothideomycetes</taxon>
        <taxon>Dothideomycetidae</taxon>
        <taxon>Mycosphaerellales</taxon>
        <taxon>Teratosphaeriaceae</taxon>
        <taxon>Acrodontium</taxon>
    </lineage>
</organism>
<protein>
    <submittedName>
        <fullName evidence="2">LURP-one-related</fullName>
    </submittedName>
</protein>
<dbReference type="SUPFAM" id="SSF54518">
    <property type="entry name" value="Tubby C-terminal domain-like"/>
    <property type="match status" value="1"/>
</dbReference>